<dbReference type="UCSC" id="K02H11.3">
    <property type="organism name" value="c. elegans"/>
</dbReference>
<protein>
    <submittedName>
        <fullName evidence="2">Seven TM Receptor</fullName>
    </submittedName>
</protein>
<dbReference type="GeneID" id="192040"/>
<dbReference type="InterPro" id="IPR019428">
    <property type="entry name" value="7TM_GPCR_serpentine_rcpt_Str"/>
</dbReference>
<dbReference type="CTD" id="192040"/>
<dbReference type="EMBL" id="BX284605">
    <property type="protein sequence ID" value="CCD67032.2"/>
    <property type="molecule type" value="Genomic_DNA"/>
</dbReference>
<dbReference type="PaxDb" id="6239-K02H11.3"/>
<keyword evidence="1" id="KW-1133">Transmembrane helix</keyword>
<keyword evidence="1" id="KW-0472">Membrane</keyword>
<feature type="transmembrane region" description="Helical" evidence="1">
    <location>
        <begin position="277"/>
        <end position="299"/>
    </location>
</feature>
<dbReference type="Proteomes" id="UP000001940">
    <property type="component" value="Chromosome V"/>
</dbReference>
<dbReference type="GO" id="GO:0005886">
    <property type="term" value="C:plasma membrane"/>
    <property type="evidence" value="ECO:0000318"/>
    <property type="project" value="GO_Central"/>
</dbReference>
<dbReference type="InParanoid" id="O61983"/>
<dbReference type="OMA" id="MVISSEN"/>
<dbReference type="eggNOG" id="ENOG502TFPH">
    <property type="taxonomic scope" value="Eukaryota"/>
</dbReference>
<keyword evidence="1" id="KW-0812">Transmembrane</keyword>
<feature type="transmembrane region" description="Helical" evidence="1">
    <location>
        <begin position="82"/>
        <end position="112"/>
    </location>
</feature>
<feature type="transmembrane region" description="Helical" evidence="1">
    <location>
        <begin position="44"/>
        <end position="62"/>
    </location>
</feature>
<accession>O61983</accession>
<reference evidence="2 3" key="1">
    <citation type="journal article" date="1998" name="Science">
        <title>Genome sequence of the nematode C. elegans: a platform for investigating biology.</title>
        <authorList>
            <consortium name="The C. elegans sequencing consortium"/>
            <person name="Sulson J.E."/>
            <person name="Waterston R."/>
        </authorList>
    </citation>
    <scope>NUCLEOTIDE SEQUENCE [LARGE SCALE GENOMIC DNA]</scope>
    <source>
        <strain evidence="2 3">Bristol N2</strain>
    </source>
</reference>
<dbReference type="SMR" id="O61983"/>
<feature type="transmembrane region" description="Helical" evidence="1">
    <location>
        <begin position="6"/>
        <end position="32"/>
    </location>
</feature>
<evidence type="ECO:0000256" key="1">
    <source>
        <dbReference type="SAM" id="Phobius"/>
    </source>
</evidence>
<organism evidence="2 3">
    <name type="scientific">Caenorhabditis elegans</name>
    <dbReference type="NCBI Taxonomy" id="6239"/>
    <lineage>
        <taxon>Eukaryota</taxon>
        <taxon>Metazoa</taxon>
        <taxon>Ecdysozoa</taxon>
        <taxon>Nematoda</taxon>
        <taxon>Chromadorea</taxon>
        <taxon>Rhabditida</taxon>
        <taxon>Rhabditina</taxon>
        <taxon>Rhabditomorpha</taxon>
        <taxon>Rhabditoidea</taxon>
        <taxon>Rhabditidae</taxon>
        <taxon>Peloderinae</taxon>
        <taxon>Caenorhabditis</taxon>
    </lineage>
</organism>
<evidence type="ECO:0000313" key="2">
    <source>
        <dbReference type="EMBL" id="CCD67032.2"/>
    </source>
</evidence>
<keyword evidence="3" id="KW-1185">Reference proteome</keyword>
<evidence type="ECO:0000313" key="3">
    <source>
        <dbReference type="Proteomes" id="UP000001940"/>
    </source>
</evidence>
<dbReference type="HOGENOM" id="CLU_036335_2_0_1"/>
<dbReference type="GO" id="GO:0007186">
    <property type="term" value="P:G protein-coupled receptor signaling pathway"/>
    <property type="evidence" value="ECO:0000318"/>
    <property type="project" value="GO_Central"/>
</dbReference>
<dbReference type="KEGG" id="cel:CELE_K02H11.3"/>
<gene>
    <name evidence="2 4" type="primary">str-236</name>
    <name evidence="2" type="ORF">CELE_K02H11.3</name>
    <name evidence="4" type="ORF">K02H11.3</name>
</gene>
<dbReference type="PIR" id="T33311">
    <property type="entry name" value="T33311"/>
</dbReference>
<dbReference type="GO" id="GO:0038022">
    <property type="term" value="F:G protein-coupled olfactory receptor activity"/>
    <property type="evidence" value="ECO:0000318"/>
    <property type="project" value="GO_Central"/>
</dbReference>
<feature type="transmembrane region" description="Helical" evidence="1">
    <location>
        <begin position="205"/>
        <end position="230"/>
    </location>
</feature>
<dbReference type="WormBase" id="K02H11.3">
    <property type="protein sequence ID" value="CE50906"/>
    <property type="gene ID" value="WBGene00006265"/>
    <property type="gene designation" value="str-236"/>
</dbReference>
<keyword evidence="2" id="KW-0675">Receptor</keyword>
<sequence length="327" mass="37159">MDILTKIVPLTQTTCGILSFLIHGVLIEMVLFRSPVGIGMYKYLMVYISVFELIFATLDLIVQPEFFSYSSVYLVIARTDRWNLPVAFTMTSNAMFCSMFGMSMAMFTLHFIYRYCVIIGSNFVKMDSNFKFCVWFLTPILYGSIWPVIIFTTLVPSLSTDMLLLKHYLHDRNLTLNQITYIGPNYYIFDSKGIEVLNVTVCAGMFVIVMMVLISIITIVIFAYKCYLGVGKLLRESNHSEGYKKLQSQLLNMLLAQVCIPAVLMHIPASLQLITPFLHYGNEVGSALFCIGVAVYPVLDPLPTLLMIQHYRQALGSIIAKSFKFQF</sequence>
<dbReference type="Pfam" id="PF10326">
    <property type="entry name" value="7TM_GPCR_Str"/>
    <property type="match status" value="1"/>
</dbReference>
<dbReference type="AlphaFoldDB" id="O61983"/>
<dbReference type="AGR" id="WB:WBGene00006265"/>
<dbReference type="PANTHER" id="PTHR22943">
    <property type="entry name" value="7-TRANSMEMBRANE DOMAIN RECEPTOR C.ELEGANS"/>
    <property type="match status" value="1"/>
</dbReference>
<dbReference type="PANTHER" id="PTHR22943:SF65">
    <property type="entry name" value="SEVEN TM RECEPTOR"/>
    <property type="match status" value="1"/>
</dbReference>
<dbReference type="GO" id="GO:0042048">
    <property type="term" value="P:olfactory behavior"/>
    <property type="evidence" value="ECO:0000318"/>
    <property type="project" value="GO_Central"/>
</dbReference>
<feature type="transmembrane region" description="Helical" evidence="1">
    <location>
        <begin position="250"/>
        <end position="271"/>
    </location>
</feature>
<evidence type="ECO:0000313" key="4">
    <source>
        <dbReference type="WormBase" id="K02H11.3"/>
    </source>
</evidence>
<dbReference type="SUPFAM" id="SSF81321">
    <property type="entry name" value="Family A G protein-coupled receptor-like"/>
    <property type="match status" value="1"/>
</dbReference>
<feature type="transmembrane region" description="Helical" evidence="1">
    <location>
        <begin position="132"/>
        <end position="155"/>
    </location>
</feature>
<dbReference type="OrthoDB" id="5854352at2759"/>
<proteinExistence type="predicted"/>
<dbReference type="RefSeq" id="NP_503438.2">
    <property type="nucleotide sequence ID" value="NM_071037.2"/>
</dbReference>
<name>O61983_CAEEL</name>